<organism evidence="2">
    <name type="scientific">marine metagenome</name>
    <dbReference type="NCBI Taxonomy" id="408172"/>
    <lineage>
        <taxon>unclassified sequences</taxon>
        <taxon>metagenomes</taxon>
        <taxon>ecological metagenomes</taxon>
    </lineage>
</organism>
<accession>A0A382BN28</accession>
<proteinExistence type="predicted"/>
<evidence type="ECO:0000256" key="1">
    <source>
        <dbReference type="SAM" id="MobiDB-lite"/>
    </source>
</evidence>
<feature type="region of interest" description="Disordered" evidence="1">
    <location>
        <begin position="1"/>
        <end position="28"/>
    </location>
</feature>
<dbReference type="EMBL" id="UINC01030593">
    <property type="protein sequence ID" value="SVB15236.1"/>
    <property type="molecule type" value="Genomic_DNA"/>
</dbReference>
<evidence type="ECO:0000313" key="2">
    <source>
        <dbReference type="EMBL" id="SVB15236.1"/>
    </source>
</evidence>
<protein>
    <submittedName>
        <fullName evidence="2">Uncharacterized protein</fullName>
    </submittedName>
</protein>
<gene>
    <name evidence="2" type="ORF">METZ01_LOCUS168090</name>
</gene>
<dbReference type="AlphaFoldDB" id="A0A382BN28"/>
<sequence>MTDKQQVGQMNHYWKNMSHPLVSDKEKKKSMDDRFGIKNIKLDKYGNIISFDKYKRGRFEDIDYEKRTAEKEKR</sequence>
<name>A0A382BN28_9ZZZZ</name>
<reference evidence="2" key="1">
    <citation type="submission" date="2018-05" db="EMBL/GenBank/DDBJ databases">
        <authorList>
            <person name="Lanie J.A."/>
            <person name="Ng W.-L."/>
            <person name="Kazmierczak K.M."/>
            <person name="Andrzejewski T.M."/>
            <person name="Davidsen T.M."/>
            <person name="Wayne K.J."/>
            <person name="Tettelin H."/>
            <person name="Glass J.I."/>
            <person name="Rusch D."/>
            <person name="Podicherti R."/>
            <person name="Tsui H.-C.T."/>
            <person name="Winkler M.E."/>
        </authorList>
    </citation>
    <scope>NUCLEOTIDE SEQUENCE</scope>
</reference>